<dbReference type="AlphaFoldDB" id="A0A2P2J3E7"/>
<accession>A0A2P2J3E7</accession>
<evidence type="ECO:0000313" key="1">
    <source>
        <dbReference type="EMBL" id="MBW87982.1"/>
    </source>
</evidence>
<reference evidence="1" key="1">
    <citation type="submission" date="2018-02" db="EMBL/GenBank/DDBJ databases">
        <title>Rhizophora mucronata_Transcriptome.</title>
        <authorList>
            <person name="Meera S.P."/>
            <person name="Sreeshan A."/>
            <person name="Augustine A."/>
        </authorList>
    </citation>
    <scope>NUCLEOTIDE SEQUENCE</scope>
    <source>
        <tissue evidence="1">Leaf</tissue>
    </source>
</reference>
<dbReference type="EMBL" id="GGEC01007499">
    <property type="protein sequence ID" value="MBW87982.1"/>
    <property type="molecule type" value="Transcribed_RNA"/>
</dbReference>
<proteinExistence type="predicted"/>
<sequence length="59" mass="6697">MFECFSFLWLGTAIFIVAVSRMDHIKLCLFPPTFASSSSLKERLSYLSCKLATSSGFYF</sequence>
<protein>
    <submittedName>
        <fullName evidence="1">Uncharacterized protein</fullName>
    </submittedName>
</protein>
<organism evidence="1">
    <name type="scientific">Rhizophora mucronata</name>
    <name type="common">Asiatic mangrove</name>
    <dbReference type="NCBI Taxonomy" id="61149"/>
    <lineage>
        <taxon>Eukaryota</taxon>
        <taxon>Viridiplantae</taxon>
        <taxon>Streptophyta</taxon>
        <taxon>Embryophyta</taxon>
        <taxon>Tracheophyta</taxon>
        <taxon>Spermatophyta</taxon>
        <taxon>Magnoliopsida</taxon>
        <taxon>eudicotyledons</taxon>
        <taxon>Gunneridae</taxon>
        <taxon>Pentapetalae</taxon>
        <taxon>rosids</taxon>
        <taxon>fabids</taxon>
        <taxon>Malpighiales</taxon>
        <taxon>Rhizophoraceae</taxon>
        <taxon>Rhizophora</taxon>
    </lineage>
</organism>
<name>A0A2P2J3E7_RHIMU</name>